<dbReference type="EnsemblMetazoa" id="CJA18456.1">
    <property type="protein sequence ID" value="CJA18456.1"/>
    <property type="gene ID" value="WBGene00137661"/>
</dbReference>
<accession>A0A8R1I8P7</accession>
<reference evidence="2" key="1">
    <citation type="submission" date="2010-08" db="EMBL/GenBank/DDBJ databases">
        <authorList>
            <consortium name="Caenorhabditis japonica Sequencing Consortium"/>
            <person name="Wilson R.K."/>
        </authorList>
    </citation>
    <scope>NUCLEOTIDE SEQUENCE [LARGE SCALE GENOMIC DNA]</scope>
    <source>
        <strain evidence="2">DF5081</strain>
    </source>
</reference>
<protein>
    <submittedName>
        <fullName evidence="1">Uncharacterized protein</fullName>
    </submittedName>
</protein>
<name>A0A8R1I8P7_CAEJA</name>
<keyword evidence="2" id="KW-1185">Reference proteome</keyword>
<dbReference type="Proteomes" id="UP000005237">
    <property type="component" value="Unassembled WGS sequence"/>
</dbReference>
<dbReference type="AlphaFoldDB" id="A0A8R1I8P7"/>
<organism evidence="1 2">
    <name type="scientific">Caenorhabditis japonica</name>
    <dbReference type="NCBI Taxonomy" id="281687"/>
    <lineage>
        <taxon>Eukaryota</taxon>
        <taxon>Metazoa</taxon>
        <taxon>Ecdysozoa</taxon>
        <taxon>Nematoda</taxon>
        <taxon>Chromadorea</taxon>
        <taxon>Rhabditida</taxon>
        <taxon>Rhabditina</taxon>
        <taxon>Rhabditomorpha</taxon>
        <taxon>Rhabditoidea</taxon>
        <taxon>Rhabditidae</taxon>
        <taxon>Peloderinae</taxon>
        <taxon>Caenorhabditis</taxon>
    </lineage>
</organism>
<proteinExistence type="predicted"/>
<sequence length="159" mass="17781">MGTYEEDSSVSILLRYSSDNDTPDMVFTNLSSQKQSTASSPASLTSSKNKAQEIQKIFDFEKEEDQVEPAPIRKKVLAVPLGATLDDTVRHVTVGKTTTYFLNTTTCKLHKVKMSKIPNKSCSEELSCGCFCWFPKCVKLLEGTCKWGTFARLRPHFKA</sequence>
<evidence type="ECO:0000313" key="1">
    <source>
        <dbReference type="EnsemblMetazoa" id="CJA18456.1"/>
    </source>
</evidence>
<evidence type="ECO:0000313" key="2">
    <source>
        <dbReference type="Proteomes" id="UP000005237"/>
    </source>
</evidence>
<reference evidence="1" key="2">
    <citation type="submission" date="2022-06" db="UniProtKB">
        <authorList>
            <consortium name="EnsemblMetazoa"/>
        </authorList>
    </citation>
    <scope>IDENTIFICATION</scope>
    <source>
        <strain evidence="1">DF5081</strain>
    </source>
</reference>